<evidence type="ECO:0000256" key="1">
    <source>
        <dbReference type="ARBA" id="ARBA00022722"/>
    </source>
</evidence>
<keyword evidence="2" id="KW-0378">Hydrolase</keyword>
<comment type="caution">
    <text evidence="5">The sequence shown here is derived from an EMBL/GenBank/DDBJ whole genome shotgun (WGS) entry which is preliminary data.</text>
</comment>
<dbReference type="Proteomes" id="UP001305779">
    <property type="component" value="Unassembled WGS sequence"/>
</dbReference>
<dbReference type="SUPFAM" id="SSF53098">
    <property type="entry name" value="Ribonuclease H-like"/>
    <property type="match status" value="1"/>
</dbReference>
<evidence type="ECO:0000313" key="6">
    <source>
        <dbReference type="Proteomes" id="UP001305779"/>
    </source>
</evidence>
<evidence type="ECO:0000256" key="3">
    <source>
        <dbReference type="ARBA" id="ARBA00022839"/>
    </source>
</evidence>
<name>A0ABR0EJE0_ZASCE</name>
<dbReference type="InterPro" id="IPR047021">
    <property type="entry name" value="REXO1/3/4-like"/>
</dbReference>
<accession>A0ABR0EJE0</accession>
<sequence length="255" mass="27767">MASQQSTTAVWKVNVINGRAMANPVAPVTASKPVSLVKQPTEKANQLKKPKPNTKSKATQPTPRLDLLERDEPVAFDAEFQDFREPGEGWLHRLAWAAIVGSRGQVILSVGSRYEDQDKPGTERKLPPRRFGVTWDMLKYRNGAVNGKVVESYCKKIFAGRIVVVHGGKGDISAFQYEKPFEGAAKVIDTQVLYSYMQFDGTPGLATLMSLVLGKIIQGGGKGEHSPVVDAQSTIELAALKGVLGKYGKLEASKE</sequence>
<evidence type="ECO:0008006" key="7">
    <source>
        <dbReference type="Google" id="ProtNLM"/>
    </source>
</evidence>
<protein>
    <recommendedName>
        <fullName evidence="7">Exonuclease domain-containing protein</fullName>
    </recommendedName>
</protein>
<feature type="region of interest" description="Disordered" evidence="4">
    <location>
        <begin position="33"/>
        <end position="64"/>
    </location>
</feature>
<gene>
    <name evidence="5" type="ORF">PRZ48_007461</name>
</gene>
<evidence type="ECO:0000256" key="2">
    <source>
        <dbReference type="ARBA" id="ARBA00022801"/>
    </source>
</evidence>
<keyword evidence="1" id="KW-0540">Nuclease</keyword>
<evidence type="ECO:0000313" key="5">
    <source>
        <dbReference type="EMBL" id="KAK4501652.1"/>
    </source>
</evidence>
<dbReference type="EMBL" id="JAXOVC010000005">
    <property type="protein sequence ID" value="KAK4501652.1"/>
    <property type="molecule type" value="Genomic_DNA"/>
</dbReference>
<proteinExistence type="predicted"/>
<evidence type="ECO:0000256" key="4">
    <source>
        <dbReference type="SAM" id="MobiDB-lite"/>
    </source>
</evidence>
<dbReference type="Gene3D" id="3.30.420.10">
    <property type="entry name" value="Ribonuclease H-like superfamily/Ribonuclease H"/>
    <property type="match status" value="1"/>
</dbReference>
<dbReference type="InterPro" id="IPR012337">
    <property type="entry name" value="RNaseH-like_sf"/>
</dbReference>
<dbReference type="PANTHER" id="PTHR12801">
    <property type="entry name" value="RNA EXONUCLEASE REXO1 / RECO3 FAMILY MEMBER-RELATED"/>
    <property type="match status" value="1"/>
</dbReference>
<dbReference type="InterPro" id="IPR036397">
    <property type="entry name" value="RNaseH_sf"/>
</dbReference>
<organism evidence="5 6">
    <name type="scientific">Zasmidium cellare</name>
    <name type="common">Wine cellar mold</name>
    <name type="synonym">Racodium cellare</name>
    <dbReference type="NCBI Taxonomy" id="395010"/>
    <lineage>
        <taxon>Eukaryota</taxon>
        <taxon>Fungi</taxon>
        <taxon>Dikarya</taxon>
        <taxon>Ascomycota</taxon>
        <taxon>Pezizomycotina</taxon>
        <taxon>Dothideomycetes</taxon>
        <taxon>Dothideomycetidae</taxon>
        <taxon>Mycosphaerellales</taxon>
        <taxon>Mycosphaerellaceae</taxon>
        <taxon>Zasmidium</taxon>
    </lineage>
</organism>
<reference evidence="5 6" key="1">
    <citation type="journal article" date="2023" name="G3 (Bethesda)">
        <title>A chromosome-level genome assembly of Zasmidium syzygii isolated from banana leaves.</title>
        <authorList>
            <person name="van Westerhoven A.C."/>
            <person name="Mehrabi R."/>
            <person name="Talebi R."/>
            <person name="Steentjes M.B.F."/>
            <person name="Corcolon B."/>
            <person name="Chong P.A."/>
            <person name="Kema G.H.J."/>
            <person name="Seidl M.F."/>
        </authorList>
    </citation>
    <scope>NUCLEOTIDE SEQUENCE [LARGE SCALE GENOMIC DNA]</scope>
    <source>
        <strain evidence="5 6">P124</strain>
    </source>
</reference>
<keyword evidence="6" id="KW-1185">Reference proteome</keyword>
<keyword evidence="3" id="KW-0269">Exonuclease</keyword>